<sequence>MAGNRSVPCSKEIRIRLFSLTSSITDPRDPCQGLAKCKLVAPTGNAECCTLQGEVPVILVQPTTTAGLSSGTETAVKLHAAVGSTHW</sequence>
<gene>
    <name evidence="1" type="ORF">CCHOA_09070</name>
</gene>
<keyword evidence="2" id="KW-1185">Reference proteome</keyword>
<dbReference type="AlphaFoldDB" id="A0A3G6J812"/>
<accession>A0A3G6J812</accession>
<evidence type="ECO:0000313" key="1">
    <source>
        <dbReference type="EMBL" id="AZA14197.1"/>
    </source>
</evidence>
<evidence type="ECO:0000313" key="2">
    <source>
        <dbReference type="Proteomes" id="UP000269019"/>
    </source>
</evidence>
<dbReference type="EMBL" id="CP033896">
    <property type="protein sequence ID" value="AZA14197.1"/>
    <property type="molecule type" value="Genomic_DNA"/>
</dbReference>
<organism evidence="1 2">
    <name type="scientific">Corynebacterium choanae</name>
    <dbReference type="NCBI Taxonomy" id="1862358"/>
    <lineage>
        <taxon>Bacteria</taxon>
        <taxon>Bacillati</taxon>
        <taxon>Actinomycetota</taxon>
        <taxon>Actinomycetes</taxon>
        <taxon>Mycobacteriales</taxon>
        <taxon>Corynebacteriaceae</taxon>
        <taxon>Corynebacterium</taxon>
    </lineage>
</organism>
<dbReference type="KEGG" id="ccho:CCHOA_09070"/>
<reference evidence="1 2" key="1">
    <citation type="submission" date="2018-11" db="EMBL/GenBank/DDBJ databases">
        <authorList>
            <person name="Kleinhagauer T."/>
            <person name="Glaeser S.P."/>
            <person name="Spergser J."/>
            <person name="Ruckert C."/>
            <person name="Kaempfer P."/>
            <person name="Busse H.-J."/>
        </authorList>
    </citation>
    <scope>NUCLEOTIDE SEQUENCE [LARGE SCALE GENOMIC DNA]</scope>
    <source>
        <strain evidence="1 2">200CH</strain>
    </source>
</reference>
<protein>
    <submittedName>
        <fullName evidence="1">Uncharacterized protein</fullName>
    </submittedName>
</protein>
<proteinExistence type="predicted"/>
<dbReference type="Proteomes" id="UP000269019">
    <property type="component" value="Chromosome"/>
</dbReference>
<name>A0A3G6J812_9CORY</name>